<evidence type="ECO:0000256" key="6">
    <source>
        <dbReference type="SAM" id="Phobius"/>
    </source>
</evidence>
<proteinExistence type="predicted"/>
<evidence type="ECO:0000256" key="1">
    <source>
        <dbReference type="ARBA" id="ARBA00004613"/>
    </source>
</evidence>
<dbReference type="Pfam" id="PF05730">
    <property type="entry name" value="CFEM"/>
    <property type="match status" value="1"/>
</dbReference>
<dbReference type="InParanoid" id="A0A0C3FTJ9"/>
<dbReference type="EMBL" id="KN832995">
    <property type="protein sequence ID" value="KIM82171.1"/>
    <property type="molecule type" value="Genomic_DNA"/>
</dbReference>
<keyword evidence="2" id="KW-0964">Secreted</keyword>
<feature type="compositionally biased region" description="Low complexity" evidence="5">
    <location>
        <begin position="135"/>
        <end position="149"/>
    </location>
</feature>
<keyword evidence="6" id="KW-1133">Transmembrane helix</keyword>
<keyword evidence="6" id="KW-0472">Membrane</keyword>
<dbReference type="Proteomes" id="UP000054166">
    <property type="component" value="Unassembled WGS sequence"/>
</dbReference>
<name>A0A0C3FTJ9_PILCF</name>
<feature type="compositionally biased region" description="Polar residues" evidence="5">
    <location>
        <begin position="206"/>
        <end position="219"/>
    </location>
</feature>
<feature type="compositionally biased region" description="Low complexity" evidence="5">
    <location>
        <begin position="220"/>
        <end position="234"/>
    </location>
</feature>
<feature type="region of interest" description="Disordered" evidence="5">
    <location>
        <begin position="197"/>
        <end position="253"/>
    </location>
</feature>
<dbReference type="AlphaFoldDB" id="A0A0C3FTJ9"/>
<dbReference type="STRING" id="765440.A0A0C3FTJ9"/>
<feature type="region of interest" description="Disordered" evidence="5">
    <location>
        <begin position="382"/>
        <end position="418"/>
    </location>
</feature>
<protein>
    <recommendedName>
        <fullName evidence="7">CFEM domain-containing protein</fullName>
    </recommendedName>
</protein>
<reference evidence="8 9" key="1">
    <citation type="submission" date="2014-04" db="EMBL/GenBank/DDBJ databases">
        <authorList>
            <consortium name="DOE Joint Genome Institute"/>
            <person name="Kuo A."/>
            <person name="Tarkka M."/>
            <person name="Buscot F."/>
            <person name="Kohler A."/>
            <person name="Nagy L.G."/>
            <person name="Floudas D."/>
            <person name="Copeland A."/>
            <person name="Barry K.W."/>
            <person name="Cichocki N."/>
            <person name="Veneault-Fourrey C."/>
            <person name="LaButti K."/>
            <person name="Lindquist E.A."/>
            <person name="Lipzen A."/>
            <person name="Lundell T."/>
            <person name="Morin E."/>
            <person name="Murat C."/>
            <person name="Sun H."/>
            <person name="Tunlid A."/>
            <person name="Henrissat B."/>
            <person name="Grigoriev I.V."/>
            <person name="Hibbett D.S."/>
            <person name="Martin F."/>
            <person name="Nordberg H.P."/>
            <person name="Cantor M.N."/>
            <person name="Hua S.X."/>
        </authorList>
    </citation>
    <scope>NUCLEOTIDE SEQUENCE [LARGE SCALE GENOMIC DNA]</scope>
    <source>
        <strain evidence="8 9">F 1598</strain>
    </source>
</reference>
<evidence type="ECO:0000313" key="9">
    <source>
        <dbReference type="Proteomes" id="UP000054166"/>
    </source>
</evidence>
<comment type="subcellular location">
    <subcellularLocation>
        <location evidence="1">Secreted</location>
    </subcellularLocation>
</comment>
<evidence type="ECO:0000259" key="7">
    <source>
        <dbReference type="PROSITE" id="PS52012"/>
    </source>
</evidence>
<dbReference type="OrthoDB" id="3065412at2759"/>
<accession>A0A0C3FTJ9</accession>
<dbReference type="HOGENOM" id="CLU_657403_0_0_1"/>
<sequence>MPRHSGTKNTLTQPTKMRLTFIVVITGALSSAGTNASIAARQTPTACLTSCLITSNLGGCTLQNTVCLCTSQPHIQSMASCIDATCSSADIADARAEAIAVCNSVGVSLVISATVTSTATSIAATAASHSETSTVIMQSSGASPSSAGSVTGGSGSKKSSGPIGAIVGGVVGGVAVLAAIAITLFIYNGKKRDKVQVNPQPEAKPFNSSHGWHTESQMQPHPTSSYTPSTSNPTDATLTNSSIPPPSPSQHLALHIPEETSGTISGTNTATIQLVYNNPTIDPPAPPPSHSPSPETRMIADSPPPVARSSSPSTTISNGQLGVEQLVTLQTLYNLNMPAAEIAGVMERMRAGQEASEAGSMSGLIGPHAPPGYDMPTVVIADETERAQREPHASGEGSSELIRSNITQDPPRYDFKDN</sequence>
<keyword evidence="9" id="KW-1185">Reference proteome</keyword>
<keyword evidence="4" id="KW-1015">Disulfide bond</keyword>
<feature type="region of interest" description="Disordered" evidence="5">
    <location>
        <begin position="277"/>
        <end position="318"/>
    </location>
</feature>
<feature type="domain" description="CFEM" evidence="7">
    <location>
        <begin position="19"/>
        <end position="129"/>
    </location>
</feature>
<gene>
    <name evidence="8" type="ORF">PILCRDRAFT_820541</name>
</gene>
<dbReference type="InterPro" id="IPR008427">
    <property type="entry name" value="Extracellular_membr_CFEM_dom"/>
</dbReference>
<feature type="compositionally biased region" description="Basic and acidic residues" evidence="5">
    <location>
        <begin position="383"/>
        <end position="393"/>
    </location>
</feature>
<evidence type="ECO:0000256" key="3">
    <source>
        <dbReference type="ARBA" id="ARBA00022729"/>
    </source>
</evidence>
<organism evidence="8 9">
    <name type="scientific">Piloderma croceum (strain F 1598)</name>
    <dbReference type="NCBI Taxonomy" id="765440"/>
    <lineage>
        <taxon>Eukaryota</taxon>
        <taxon>Fungi</taxon>
        <taxon>Dikarya</taxon>
        <taxon>Basidiomycota</taxon>
        <taxon>Agaricomycotina</taxon>
        <taxon>Agaricomycetes</taxon>
        <taxon>Agaricomycetidae</taxon>
        <taxon>Atheliales</taxon>
        <taxon>Atheliaceae</taxon>
        <taxon>Piloderma</taxon>
    </lineage>
</organism>
<keyword evidence="6" id="KW-0812">Transmembrane</keyword>
<feature type="region of interest" description="Disordered" evidence="5">
    <location>
        <begin position="135"/>
        <end position="161"/>
    </location>
</feature>
<evidence type="ECO:0000313" key="8">
    <source>
        <dbReference type="EMBL" id="KIM82171.1"/>
    </source>
</evidence>
<dbReference type="PROSITE" id="PS52012">
    <property type="entry name" value="CFEM"/>
    <property type="match status" value="1"/>
</dbReference>
<evidence type="ECO:0000256" key="5">
    <source>
        <dbReference type="SAM" id="MobiDB-lite"/>
    </source>
</evidence>
<feature type="compositionally biased region" description="Pro residues" evidence="5">
    <location>
        <begin position="281"/>
        <end position="291"/>
    </location>
</feature>
<feature type="transmembrane region" description="Helical" evidence="6">
    <location>
        <begin position="163"/>
        <end position="187"/>
    </location>
</feature>
<evidence type="ECO:0000256" key="2">
    <source>
        <dbReference type="ARBA" id="ARBA00022525"/>
    </source>
</evidence>
<dbReference type="GO" id="GO:0005576">
    <property type="term" value="C:extracellular region"/>
    <property type="evidence" value="ECO:0007669"/>
    <property type="project" value="UniProtKB-SubCell"/>
</dbReference>
<keyword evidence="3" id="KW-0732">Signal</keyword>
<evidence type="ECO:0000256" key="4">
    <source>
        <dbReference type="ARBA" id="ARBA00023157"/>
    </source>
</evidence>
<reference evidence="9" key="2">
    <citation type="submission" date="2015-01" db="EMBL/GenBank/DDBJ databases">
        <title>Evolutionary Origins and Diversification of the Mycorrhizal Mutualists.</title>
        <authorList>
            <consortium name="DOE Joint Genome Institute"/>
            <consortium name="Mycorrhizal Genomics Consortium"/>
            <person name="Kohler A."/>
            <person name="Kuo A."/>
            <person name="Nagy L.G."/>
            <person name="Floudas D."/>
            <person name="Copeland A."/>
            <person name="Barry K.W."/>
            <person name="Cichocki N."/>
            <person name="Veneault-Fourrey C."/>
            <person name="LaButti K."/>
            <person name="Lindquist E.A."/>
            <person name="Lipzen A."/>
            <person name="Lundell T."/>
            <person name="Morin E."/>
            <person name="Murat C."/>
            <person name="Riley R."/>
            <person name="Ohm R."/>
            <person name="Sun H."/>
            <person name="Tunlid A."/>
            <person name="Henrissat B."/>
            <person name="Grigoriev I.V."/>
            <person name="Hibbett D.S."/>
            <person name="Martin F."/>
        </authorList>
    </citation>
    <scope>NUCLEOTIDE SEQUENCE [LARGE SCALE GENOMIC DNA]</scope>
    <source>
        <strain evidence="9">F 1598</strain>
    </source>
</reference>